<evidence type="ECO:0000256" key="14">
    <source>
        <dbReference type="PIRNR" id="PIRNR006769"/>
    </source>
</evidence>
<keyword evidence="7 14" id="KW-0479">Metal-binding</keyword>
<dbReference type="NCBIfam" id="TIGR00326">
    <property type="entry name" value="eubact_ribD"/>
    <property type="match status" value="1"/>
</dbReference>
<evidence type="ECO:0000256" key="10">
    <source>
        <dbReference type="ARBA" id="ARBA00023002"/>
    </source>
</evidence>
<dbReference type="PANTHER" id="PTHR38011:SF7">
    <property type="entry name" value="2,5-DIAMINO-6-RIBOSYLAMINO-4(3H)-PYRIMIDINONE 5'-PHOSPHATE REDUCTASE"/>
    <property type="match status" value="1"/>
</dbReference>
<dbReference type="InterPro" id="IPR024072">
    <property type="entry name" value="DHFR-like_dom_sf"/>
</dbReference>
<evidence type="ECO:0000256" key="9">
    <source>
        <dbReference type="ARBA" id="ARBA00022857"/>
    </source>
</evidence>
<dbReference type="Proteomes" id="UP001600894">
    <property type="component" value="Unassembled WGS sequence"/>
</dbReference>
<comment type="pathway">
    <text evidence="3 14">Cofactor biosynthesis; riboflavin biosynthesis; 5-amino-6-(D-ribitylamino)uracil from GTP: step 3/4.</text>
</comment>
<dbReference type="EC" id="1.1.1.193" evidence="14"/>
<evidence type="ECO:0000256" key="3">
    <source>
        <dbReference type="ARBA" id="ARBA00004910"/>
    </source>
</evidence>
<evidence type="ECO:0000313" key="16">
    <source>
        <dbReference type="EMBL" id="GAA6269709.1"/>
    </source>
</evidence>
<keyword evidence="11" id="KW-0511">Multifunctional enzyme</keyword>
<dbReference type="InterPro" id="IPR004794">
    <property type="entry name" value="Eubact_RibD"/>
</dbReference>
<comment type="function">
    <text evidence="1 14">Converts 2,5-diamino-6-(ribosylamino)-4(3h)-pyrimidinone 5'-phosphate into 5-amino-6-(ribosylamino)-2,4(1h,3h)-pyrimidinedione 5'-phosphate.</text>
</comment>
<keyword evidence="6 14" id="KW-0686">Riboflavin biosynthesis</keyword>
<accession>A0ABQ0B0A5</accession>
<dbReference type="InterPro" id="IPR050765">
    <property type="entry name" value="Riboflavin_Biosynth_HTPR"/>
</dbReference>
<evidence type="ECO:0000256" key="13">
    <source>
        <dbReference type="ARBA" id="ARBA00049886"/>
    </source>
</evidence>
<evidence type="ECO:0000259" key="15">
    <source>
        <dbReference type="PROSITE" id="PS51747"/>
    </source>
</evidence>
<name>A0ABQ0B0A5_9FIRM</name>
<comment type="catalytic activity">
    <reaction evidence="13 14">
        <text>2,5-diamino-6-hydroxy-4-(5-phosphoribosylamino)-pyrimidine + H2O + H(+) = 5-amino-6-(5-phospho-D-ribosylamino)uracil + NH4(+)</text>
        <dbReference type="Rhea" id="RHEA:21868"/>
        <dbReference type="ChEBI" id="CHEBI:15377"/>
        <dbReference type="ChEBI" id="CHEBI:15378"/>
        <dbReference type="ChEBI" id="CHEBI:28938"/>
        <dbReference type="ChEBI" id="CHEBI:58453"/>
        <dbReference type="ChEBI" id="CHEBI:58614"/>
        <dbReference type="EC" id="3.5.4.26"/>
    </reaction>
</comment>
<dbReference type="PANTHER" id="PTHR38011">
    <property type="entry name" value="DIHYDROFOLATE REDUCTASE FAMILY PROTEIN (AFU_ORTHOLOGUE AFUA_8G06820)"/>
    <property type="match status" value="1"/>
</dbReference>
<dbReference type="InterPro" id="IPR016193">
    <property type="entry name" value="Cytidine_deaminase-like"/>
</dbReference>
<evidence type="ECO:0000256" key="4">
    <source>
        <dbReference type="ARBA" id="ARBA00005259"/>
    </source>
</evidence>
<dbReference type="InterPro" id="IPR002125">
    <property type="entry name" value="CMP_dCMP_dom"/>
</dbReference>
<sequence length="368" mass="40792">MNDSAYMNLALQLAKKGRGWTSPNPMVGAVIVKNGRIIGQGWHEAYGRPHAERNALETCTENPKGAVMYVTLEPCCHYGKQPPCTEAIINAGISRVVTGSADPNPKVDGKGIQILLEHGIKVTEHVLQEECDRLNEVFFHYILTKRPFVVMKYAMTMDGKIAAYTGASKWITGETARNHVWKQRRRYTAIMAGVGTVLADDPMLDGRIKNGKNPIRIICDTRLRTPLHAQVISTAEQIPVILATCCNDRDRKRIYEEKGCRIFTVEEKEGHVNLEKLMERLGREQIDSILLEGGGTLNWAALESGIVQKVQAYIAPKLFGGEKAKTPVEGAGIEFPSSAFQLKNSTVIRLGEDILIESEVKPNVHGDY</sequence>
<comment type="caution">
    <text evidence="16">The sequence shown here is derived from an EMBL/GenBank/DDBJ whole genome shotgun (WGS) entry which is preliminary data.</text>
</comment>
<evidence type="ECO:0000256" key="1">
    <source>
        <dbReference type="ARBA" id="ARBA00002151"/>
    </source>
</evidence>
<reference evidence="16 17" key="1">
    <citation type="submission" date="2024-04" db="EMBL/GenBank/DDBJ databases">
        <title>Defined microbial consortia suppress multidrug-resistant proinflammatory Enterobacteriaceae via ecological control.</title>
        <authorList>
            <person name="Furuichi M."/>
            <person name="Kawaguchi T."/>
            <person name="Pust M."/>
            <person name="Yasuma K."/>
            <person name="Plichta D."/>
            <person name="Hasegawa N."/>
            <person name="Ohya T."/>
            <person name="Bhattarai S."/>
            <person name="Sasajima S."/>
            <person name="Aoto Y."/>
            <person name="Tuganbaev T."/>
            <person name="Yaginuma M."/>
            <person name="Ueda M."/>
            <person name="Okahashi N."/>
            <person name="Amafuji K."/>
            <person name="Kiridooshi Y."/>
            <person name="Sugita K."/>
            <person name="Strazar M."/>
            <person name="Skelly A."/>
            <person name="Suda W."/>
            <person name="Hattori M."/>
            <person name="Nakamoto N."/>
            <person name="Caballero S."/>
            <person name="Norman J."/>
            <person name="Olle B."/>
            <person name="Tanoue T."/>
            <person name="Arita M."/>
            <person name="Bucci V."/>
            <person name="Atarashi K."/>
            <person name="Xavier R."/>
            <person name="Honda K."/>
        </authorList>
    </citation>
    <scope>NUCLEOTIDE SEQUENCE [LARGE SCALE GENOMIC DNA]</scope>
    <source>
        <strain evidence="17">f13</strain>
    </source>
</reference>
<dbReference type="NCBIfam" id="TIGR00227">
    <property type="entry name" value="ribD_Cterm"/>
    <property type="match status" value="1"/>
</dbReference>
<dbReference type="PROSITE" id="PS51747">
    <property type="entry name" value="CYT_DCMP_DEAMINASES_2"/>
    <property type="match status" value="1"/>
</dbReference>
<comment type="similarity">
    <text evidence="4 14">In the N-terminal section; belongs to the cytidine and deoxycytidylate deaminase family.</text>
</comment>
<feature type="domain" description="CMP/dCMP-type deaminase" evidence="15">
    <location>
        <begin position="1"/>
        <end position="123"/>
    </location>
</feature>
<dbReference type="Pfam" id="PF00383">
    <property type="entry name" value="dCMP_cyt_deam_1"/>
    <property type="match status" value="1"/>
</dbReference>
<evidence type="ECO:0000256" key="12">
    <source>
        <dbReference type="ARBA" id="ARBA00049861"/>
    </source>
</evidence>
<dbReference type="PROSITE" id="PS00903">
    <property type="entry name" value="CYT_DCMP_DEAMINASES_1"/>
    <property type="match status" value="1"/>
</dbReference>
<proteinExistence type="inferred from homology"/>
<keyword evidence="17" id="KW-1185">Reference proteome</keyword>
<keyword evidence="10 14" id="KW-0560">Oxidoreductase</keyword>
<evidence type="ECO:0000256" key="5">
    <source>
        <dbReference type="ARBA" id="ARBA00007417"/>
    </source>
</evidence>
<evidence type="ECO:0000256" key="7">
    <source>
        <dbReference type="ARBA" id="ARBA00022723"/>
    </source>
</evidence>
<comment type="similarity">
    <text evidence="5 14">In the C-terminal section; belongs to the HTP reductase family.</text>
</comment>
<comment type="pathway">
    <text evidence="2 14">Cofactor biosynthesis; riboflavin biosynthesis; 5-amino-6-(D-ribitylamino)uracil from GTP: step 2/4.</text>
</comment>
<dbReference type="InterPro" id="IPR002734">
    <property type="entry name" value="RibDG_C"/>
</dbReference>
<dbReference type="SUPFAM" id="SSF53927">
    <property type="entry name" value="Cytidine deaminase-like"/>
    <property type="match status" value="1"/>
</dbReference>
<gene>
    <name evidence="16" type="primary">ribD</name>
    <name evidence="16" type="ORF">F130042H8_27690</name>
</gene>
<organism evidence="16 17">
    <name type="scientific">Enterocloster alcoholdehydrogenati</name>
    <dbReference type="NCBI Taxonomy" id="2547410"/>
    <lineage>
        <taxon>Bacteria</taxon>
        <taxon>Bacillati</taxon>
        <taxon>Bacillota</taxon>
        <taxon>Clostridia</taxon>
        <taxon>Lachnospirales</taxon>
        <taxon>Lachnospiraceae</taxon>
        <taxon>Enterocloster</taxon>
    </lineage>
</organism>
<dbReference type="RefSeq" id="WP_390470464.1">
    <property type="nucleotide sequence ID" value="NZ_BAABXL010000001.1"/>
</dbReference>
<dbReference type="Pfam" id="PF01872">
    <property type="entry name" value="RibD_C"/>
    <property type="match status" value="1"/>
</dbReference>
<dbReference type="EMBL" id="BAABXL010000001">
    <property type="protein sequence ID" value="GAA6269709.1"/>
    <property type="molecule type" value="Genomic_DNA"/>
</dbReference>
<dbReference type="EC" id="3.5.4.26" evidence="14"/>
<evidence type="ECO:0000313" key="17">
    <source>
        <dbReference type="Proteomes" id="UP001600894"/>
    </source>
</evidence>
<keyword evidence="8 14" id="KW-0862">Zinc</keyword>
<dbReference type="SUPFAM" id="SSF53597">
    <property type="entry name" value="Dihydrofolate reductase-like"/>
    <property type="match status" value="1"/>
</dbReference>
<keyword evidence="14" id="KW-0378">Hydrolase</keyword>
<evidence type="ECO:0000256" key="6">
    <source>
        <dbReference type="ARBA" id="ARBA00022619"/>
    </source>
</evidence>
<evidence type="ECO:0000256" key="11">
    <source>
        <dbReference type="ARBA" id="ARBA00023268"/>
    </source>
</evidence>
<evidence type="ECO:0000256" key="8">
    <source>
        <dbReference type="ARBA" id="ARBA00022833"/>
    </source>
</evidence>
<dbReference type="Gene3D" id="3.40.430.10">
    <property type="entry name" value="Dihydrofolate Reductase, subunit A"/>
    <property type="match status" value="1"/>
</dbReference>
<keyword evidence="9 14" id="KW-0521">NADP</keyword>
<dbReference type="Gene3D" id="3.40.140.10">
    <property type="entry name" value="Cytidine Deaminase, domain 2"/>
    <property type="match status" value="1"/>
</dbReference>
<dbReference type="CDD" id="cd01284">
    <property type="entry name" value="Riboflavin_deaminase-reductase"/>
    <property type="match status" value="1"/>
</dbReference>
<dbReference type="InterPro" id="IPR016192">
    <property type="entry name" value="APOBEC/CMP_deaminase_Zn-bd"/>
</dbReference>
<evidence type="ECO:0000256" key="2">
    <source>
        <dbReference type="ARBA" id="ARBA00004882"/>
    </source>
</evidence>
<dbReference type="InterPro" id="IPR011549">
    <property type="entry name" value="RibD_C"/>
</dbReference>
<protein>
    <recommendedName>
        <fullName evidence="14">Riboflavin biosynthesis protein RibD</fullName>
    </recommendedName>
    <domain>
        <recommendedName>
            <fullName evidence="14">Diaminohydroxyphosphoribosylaminopyrimidine deaminase</fullName>
            <shortName evidence="14">DRAP deaminase</shortName>
            <ecNumber evidence="14">3.5.4.26</ecNumber>
        </recommendedName>
        <alternativeName>
            <fullName evidence="14">Riboflavin-specific deaminase</fullName>
        </alternativeName>
    </domain>
    <domain>
        <recommendedName>
            <fullName evidence="14">5-amino-6-(5-phosphoribosylamino)uracil reductase</fullName>
            <ecNumber evidence="14">1.1.1.193</ecNumber>
        </recommendedName>
        <alternativeName>
            <fullName evidence="14">HTP reductase</fullName>
        </alternativeName>
    </domain>
</protein>
<dbReference type="PIRSF" id="PIRSF006769">
    <property type="entry name" value="RibD"/>
    <property type="match status" value="1"/>
</dbReference>
<comment type="cofactor">
    <cofactor evidence="14">
        <name>Zn(2+)</name>
        <dbReference type="ChEBI" id="CHEBI:29105"/>
    </cofactor>
    <text evidence="14">Binds 1 zinc ion.</text>
</comment>
<comment type="catalytic activity">
    <reaction evidence="12 14">
        <text>5-amino-6-(5-phospho-D-ribitylamino)uracil + NADP(+) = 5-amino-6-(5-phospho-D-ribosylamino)uracil + NADPH + H(+)</text>
        <dbReference type="Rhea" id="RHEA:17845"/>
        <dbReference type="ChEBI" id="CHEBI:15378"/>
        <dbReference type="ChEBI" id="CHEBI:57783"/>
        <dbReference type="ChEBI" id="CHEBI:58349"/>
        <dbReference type="ChEBI" id="CHEBI:58421"/>
        <dbReference type="ChEBI" id="CHEBI:58453"/>
        <dbReference type="EC" id="1.1.1.193"/>
    </reaction>
</comment>